<dbReference type="SUPFAM" id="SSF50891">
    <property type="entry name" value="Cyclophilin-like"/>
    <property type="match status" value="1"/>
</dbReference>
<dbReference type="InterPro" id="IPR013785">
    <property type="entry name" value="Aldolase_TIM"/>
</dbReference>
<evidence type="ECO:0000259" key="2">
    <source>
        <dbReference type="Pfam" id="PF19200"/>
    </source>
</evidence>
<accession>A0A9D2K304</accession>
<protein>
    <submittedName>
        <fullName evidence="3">DUF871 family protein</fullName>
    </submittedName>
</protein>
<dbReference type="PANTHER" id="PTHR38435">
    <property type="match status" value="1"/>
</dbReference>
<dbReference type="SUPFAM" id="SSF51445">
    <property type="entry name" value="(Trans)glycosidases"/>
    <property type="match status" value="1"/>
</dbReference>
<dbReference type="EMBL" id="DXAY01000196">
    <property type="protein sequence ID" value="HIZ75264.1"/>
    <property type="molecule type" value="Genomic_DNA"/>
</dbReference>
<dbReference type="AlphaFoldDB" id="A0A9D2K304"/>
<feature type="domain" description="6-phospho-N-acetylmuramidase C-terminal" evidence="1">
    <location>
        <begin position="246"/>
        <end position="359"/>
    </location>
</feature>
<dbReference type="Proteomes" id="UP000824116">
    <property type="component" value="Unassembled WGS sequence"/>
</dbReference>
<evidence type="ECO:0000313" key="4">
    <source>
        <dbReference type="Proteomes" id="UP000824116"/>
    </source>
</evidence>
<reference evidence="3" key="1">
    <citation type="journal article" date="2021" name="PeerJ">
        <title>Extensive microbial diversity within the chicken gut microbiome revealed by metagenomics and culture.</title>
        <authorList>
            <person name="Gilroy R."/>
            <person name="Ravi A."/>
            <person name="Getino M."/>
            <person name="Pursley I."/>
            <person name="Horton D.L."/>
            <person name="Alikhan N.F."/>
            <person name="Baker D."/>
            <person name="Gharbi K."/>
            <person name="Hall N."/>
            <person name="Watson M."/>
            <person name="Adriaenssens E.M."/>
            <person name="Foster-Nyarko E."/>
            <person name="Jarju S."/>
            <person name="Secka A."/>
            <person name="Antonio M."/>
            <person name="Oren A."/>
            <person name="Chaudhuri R.R."/>
            <person name="La Ragione R."/>
            <person name="Hildebrand F."/>
            <person name="Pallen M.J."/>
        </authorList>
    </citation>
    <scope>NUCLEOTIDE SEQUENCE</scope>
    <source>
        <strain evidence="3">CHK196-3914</strain>
    </source>
</reference>
<gene>
    <name evidence="3" type="ORF">H9723_08515</name>
</gene>
<evidence type="ECO:0000313" key="3">
    <source>
        <dbReference type="EMBL" id="HIZ75264.1"/>
    </source>
</evidence>
<dbReference type="InterPro" id="IPR029000">
    <property type="entry name" value="Cyclophilin-like_dom_sf"/>
</dbReference>
<name>A0A9D2K304_9FIRM</name>
<feature type="domain" description="6-phospho-N-acetylmuramidase N-terminal" evidence="2">
    <location>
        <begin position="4"/>
        <end position="237"/>
    </location>
</feature>
<dbReference type="Pfam" id="PF19200">
    <property type="entry name" value="MupG_N"/>
    <property type="match status" value="1"/>
</dbReference>
<evidence type="ECO:0000259" key="1">
    <source>
        <dbReference type="Pfam" id="PF05913"/>
    </source>
</evidence>
<dbReference type="InterPro" id="IPR017853">
    <property type="entry name" value="GH"/>
</dbReference>
<comment type="caution">
    <text evidence="3">The sequence shown here is derived from an EMBL/GenBank/DDBJ whole genome shotgun (WGS) entry which is preliminary data.</text>
</comment>
<reference evidence="3" key="2">
    <citation type="submission" date="2021-04" db="EMBL/GenBank/DDBJ databases">
        <authorList>
            <person name="Gilroy R."/>
        </authorList>
    </citation>
    <scope>NUCLEOTIDE SEQUENCE</scope>
    <source>
        <strain evidence="3">CHK196-3914</strain>
    </source>
</reference>
<dbReference type="InterPro" id="IPR008589">
    <property type="entry name" value="MupG"/>
</dbReference>
<proteinExistence type="predicted"/>
<sequence length="375" mass="42832">MMKFGISIYPEHSEPERDMEYIETAAGYGCRRIFTCLLSARQNREDIIRNYRSRIDRAHRCGMEVILDTAPSVFDALGVSYEDLSFFQELHADGIRLDESFDSLKEALMTYNPQGLKIEINASFGNRYPDNIVSHHPKMEKLTTCFNFYPQRYTGIGYGHFEKCCRDIRALNIPVAAFISSREPETFGPWPVNEGLCTLEMHRDLPADVAARHLAATGLVDSIIFGNCYASEEELRLVTAADPDVLTFRVETEGRLSSAERRILYEYPHFVRGDMSEYMARSTQPRVVFADQDIPPGNTRNMRRGDVVILNERYGRYKGELHIVLKEMPNDGRKNVVGHIPENEMILLDYICPWRRFGFLDAGKSKAAGKRQGGC</sequence>
<dbReference type="Gene3D" id="3.20.20.70">
    <property type="entry name" value="Aldolase class I"/>
    <property type="match status" value="1"/>
</dbReference>
<dbReference type="InterPro" id="IPR043797">
    <property type="entry name" value="MupG_N"/>
</dbReference>
<dbReference type="Gene3D" id="2.40.100.10">
    <property type="entry name" value="Cyclophilin-like"/>
    <property type="match status" value="1"/>
</dbReference>
<dbReference type="InterPro" id="IPR043894">
    <property type="entry name" value="MupG_C"/>
</dbReference>
<dbReference type="Pfam" id="PF05913">
    <property type="entry name" value="MupG_C"/>
    <property type="match status" value="1"/>
</dbReference>
<organism evidence="3 4">
    <name type="scientific">Candidatus Mediterraneibacter stercoravium</name>
    <dbReference type="NCBI Taxonomy" id="2838685"/>
    <lineage>
        <taxon>Bacteria</taxon>
        <taxon>Bacillati</taxon>
        <taxon>Bacillota</taxon>
        <taxon>Clostridia</taxon>
        <taxon>Lachnospirales</taxon>
        <taxon>Lachnospiraceae</taxon>
        <taxon>Mediterraneibacter</taxon>
    </lineage>
</organism>
<dbReference type="PANTHER" id="PTHR38435:SF1">
    <property type="entry name" value="DUF871 DOMAIN-CONTAINING PROTEIN"/>
    <property type="match status" value="1"/>
</dbReference>